<organism evidence="1 2">
    <name type="scientific">Ambrosiozyma monospora</name>
    <name type="common">Yeast</name>
    <name type="synonym">Endomycopsis monosporus</name>
    <dbReference type="NCBI Taxonomy" id="43982"/>
    <lineage>
        <taxon>Eukaryota</taxon>
        <taxon>Fungi</taxon>
        <taxon>Dikarya</taxon>
        <taxon>Ascomycota</taxon>
        <taxon>Saccharomycotina</taxon>
        <taxon>Pichiomycetes</taxon>
        <taxon>Pichiales</taxon>
        <taxon>Pichiaceae</taxon>
        <taxon>Ambrosiozyma</taxon>
    </lineage>
</organism>
<dbReference type="Proteomes" id="UP001165064">
    <property type="component" value="Unassembled WGS sequence"/>
</dbReference>
<keyword evidence="2" id="KW-1185">Reference proteome</keyword>
<dbReference type="EMBL" id="BSXS01010572">
    <property type="protein sequence ID" value="GME98536.1"/>
    <property type="molecule type" value="Genomic_DNA"/>
</dbReference>
<name>A0ACB5TZB4_AMBMO</name>
<gene>
    <name evidence="1" type="ORF">Amon02_001050300</name>
</gene>
<accession>A0ACB5TZB4</accession>
<reference evidence="1" key="1">
    <citation type="submission" date="2023-04" db="EMBL/GenBank/DDBJ databases">
        <title>Ambrosiozyma monospora NBRC 10751.</title>
        <authorList>
            <person name="Ichikawa N."/>
            <person name="Sato H."/>
            <person name="Tonouchi N."/>
        </authorList>
    </citation>
    <scope>NUCLEOTIDE SEQUENCE</scope>
    <source>
        <strain evidence="1">NBRC 10751</strain>
    </source>
</reference>
<evidence type="ECO:0000313" key="1">
    <source>
        <dbReference type="EMBL" id="GME98536.1"/>
    </source>
</evidence>
<evidence type="ECO:0000313" key="2">
    <source>
        <dbReference type="Proteomes" id="UP001165064"/>
    </source>
</evidence>
<comment type="caution">
    <text evidence="1">The sequence shown here is derived from an EMBL/GenBank/DDBJ whole genome shotgun (WGS) entry which is preliminary data.</text>
</comment>
<protein>
    <submittedName>
        <fullName evidence="1">Unnamed protein product</fullName>
    </submittedName>
</protein>
<sequence>MKLSNAAALSVVCSLASVNALVIPNFDNLPVQFNLVKDVTTEIHDAVAKKTEALTSPTVQLLAEEDAAPMLSADNFVPNSYIIMFKEGLSENVFDFHQLWVQDLVSQSMSTLSTPEQISEFSVENGGGLKHVYNFDGTTLGYSGKFTPEVVKMLLRHPDVAHVEMDAVVHTQSAETQTGAPWGL</sequence>
<proteinExistence type="predicted"/>